<dbReference type="Proteomes" id="UP000585050">
    <property type="component" value="Unassembled WGS sequence"/>
</dbReference>
<evidence type="ECO:0000313" key="3">
    <source>
        <dbReference type="Proteomes" id="UP000585050"/>
    </source>
</evidence>
<dbReference type="EMBL" id="JABAIL010000007">
    <property type="protein sequence ID" value="NLR93652.1"/>
    <property type="molecule type" value="Genomic_DNA"/>
</dbReference>
<dbReference type="AlphaFoldDB" id="A0A7X8SP16"/>
<name>A0A7X8SP16_9BACT</name>
<comment type="caution">
    <text evidence="2">The sequence shown here is derived from an EMBL/GenBank/DDBJ whole genome shotgun (WGS) entry which is preliminary data.</text>
</comment>
<feature type="transmembrane region" description="Helical" evidence="1">
    <location>
        <begin position="112"/>
        <end position="131"/>
    </location>
</feature>
<keyword evidence="1" id="KW-1133">Transmembrane helix</keyword>
<accession>A0A7X8SP16</accession>
<protein>
    <submittedName>
        <fullName evidence="2">YeeE/YedE family protein</fullName>
    </submittedName>
</protein>
<gene>
    <name evidence="2" type="ORF">HGP29_20805</name>
</gene>
<dbReference type="Pfam" id="PF04143">
    <property type="entry name" value="Sulf_transp"/>
    <property type="match status" value="1"/>
</dbReference>
<keyword evidence="1" id="KW-0472">Membrane</keyword>
<reference evidence="2 3" key="1">
    <citation type="submission" date="2020-04" db="EMBL/GenBank/DDBJ databases">
        <title>Flammeovirga sp. SR4, a novel species isolated from seawater.</title>
        <authorList>
            <person name="Wang X."/>
        </authorList>
    </citation>
    <scope>NUCLEOTIDE SEQUENCE [LARGE SCALE GENOMIC DNA]</scope>
    <source>
        <strain evidence="2 3">SR4</strain>
    </source>
</reference>
<evidence type="ECO:0000313" key="2">
    <source>
        <dbReference type="EMBL" id="NLR93652.1"/>
    </source>
</evidence>
<dbReference type="InterPro" id="IPR007272">
    <property type="entry name" value="Sulf_transp_TsuA/YedE"/>
</dbReference>
<evidence type="ECO:0000256" key="1">
    <source>
        <dbReference type="SAM" id="Phobius"/>
    </source>
</evidence>
<organism evidence="2 3">
    <name type="scientific">Flammeovirga agarivorans</name>
    <dbReference type="NCBI Taxonomy" id="2726742"/>
    <lineage>
        <taxon>Bacteria</taxon>
        <taxon>Pseudomonadati</taxon>
        <taxon>Bacteroidota</taxon>
        <taxon>Cytophagia</taxon>
        <taxon>Cytophagales</taxon>
        <taxon>Flammeovirgaceae</taxon>
        <taxon>Flammeovirga</taxon>
    </lineage>
</organism>
<keyword evidence="1" id="KW-0812">Transmembrane</keyword>
<proteinExistence type="predicted"/>
<keyword evidence="3" id="KW-1185">Reference proteome</keyword>
<feature type="transmembrane region" description="Helical" evidence="1">
    <location>
        <begin position="82"/>
        <end position="106"/>
    </location>
</feature>
<sequence length="137" mass="15441">MRTIIYLILGVFFGIALSKGEAISWFRIQEMFRFESFHMYGFIGSAIVIGALCIQVIKIFQIKDFDGKDIVLADKQKSTWRYLLGGIAFGLGWALVGGCTAPLFILMGYGEYSMVIVFVFALLGTFSYGIFRNRLPH</sequence>
<feature type="transmembrane region" description="Helical" evidence="1">
    <location>
        <begin position="38"/>
        <end position="61"/>
    </location>
</feature>